<comment type="caution">
    <text evidence="7">The sequence shown here is derived from an EMBL/GenBank/DDBJ whole genome shotgun (WGS) entry which is preliminary data.</text>
</comment>
<dbReference type="Gene3D" id="1.10.150.130">
    <property type="match status" value="1"/>
</dbReference>
<dbReference type="InterPro" id="IPR010998">
    <property type="entry name" value="Integrase_recombinase_N"/>
</dbReference>
<dbReference type="InterPro" id="IPR002104">
    <property type="entry name" value="Integrase_catalytic"/>
</dbReference>
<dbReference type="InterPro" id="IPR044068">
    <property type="entry name" value="CB"/>
</dbReference>
<dbReference type="Pfam" id="PF13102">
    <property type="entry name" value="Phage_int_SAM_5"/>
    <property type="match status" value="1"/>
</dbReference>
<dbReference type="EMBL" id="JAUJEB010000005">
    <property type="protein sequence ID" value="MDN5214721.1"/>
    <property type="molecule type" value="Genomic_DNA"/>
</dbReference>
<dbReference type="Gene3D" id="1.10.443.10">
    <property type="entry name" value="Intergrase catalytic core"/>
    <property type="match status" value="1"/>
</dbReference>
<sequence length="377" mass="44121">MAKVKLILDTRDTSRRIGTDLFPVALRVFHRKARIIRLSYYTSDVGWDNIEKRLRKSAKVNKNQNCERINIKINRKWQTAKNLIDDLGREVNKFTVDDLAEYIKVKWDEADQLKSNPDIKNGFTKIESHNYAKAGITLEQWGSILIDRKKKAKRAGTADWYKNTITAFKKFNKGKDLRLNDITVSFLNEFQAEHEARGNKPNTINSYIRGLSSIYNAAIKEDKFNTPKNPFDFYELSRPGRIVKKAQTKEKIIEIRNLNYERGSALWHAKNYLLIMFNCRGMNFIDLVKLKINDIREGRIFYGRSKTGQKLSVKLTQELKTILQYYLKGKNTGDYVFPTNYDGSVEHYEKYKTQRRRFNERLRTIAKDAGIEGKFTS</sequence>
<evidence type="ECO:0000256" key="1">
    <source>
        <dbReference type="ARBA" id="ARBA00008857"/>
    </source>
</evidence>
<evidence type="ECO:0000259" key="6">
    <source>
        <dbReference type="PROSITE" id="PS51900"/>
    </source>
</evidence>
<evidence type="ECO:0000256" key="4">
    <source>
        <dbReference type="ARBA" id="ARBA00023172"/>
    </source>
</evidence>
<keyword evidence="8" id="KW-1185">Reference proteome</keyword>
<evidence type="ECO:0000256" key="3">
    <source>
        <dbReference type="ARBA" id="ARBA00023125"/>
    </source>
</evidence>
<evidence type="ECO:0000313" key="8">
    <source>
        <dbReference type="Proteomes" id="UP001172083"/>
    </source>
</evidence>
<name>A0ABT8LCF2_9BACT</name>
<dbReference type="Pfam" id="PF00589">
    <property type="entry name" value="Phage_integrase"/>
    <property type="match status" value="1"/>
</dbReference>
<keyword evidence="3 5" id="KW-0238">DNA-binding</keyword>
<reference evidence="7" key="1">
    <citation type="submission" date="2023-06" db="EMBL/GenBank/DDBJ databases">
        <title>Genomic of Agaribacillus aureum.</title>
        <authorList>
            <person name="Wang G."/>
        </authorList>
    </citation>
    <scope>NUCLEOTIDE SEQUENCE</scope>
    <source>
        <strain evidence="7">BMA12</strain>
    </source>
</reference>
<keyword evidence="4" id="KW-0233">DNA recombination</keyword>
<organism evidence="7 8">
    <name type="scientific">Agaribacillus aureus</name>
    <dbReference type="NCBI Taxonomy" id="3051825"/>
    <lineage>
        <taxon>Bacteria</taxon>
        <taxon>Pseudomonadati</taxon>
        <taxon>Bacteroidota</taxon>
        <taxon>Cytophagia</taxon>
        <taxon>Cytophagales</taxon>
        <taxon>Splendidivirgaceae</taxon>
        <taxon>Agaribacillus</taxon>
    </lineage>
</organism>
<dbReference type="InterPro" id="IPR025269">
    <property type="entry name" value="SAM-like_dom"/>
</dbReference>
<dbReference type="PROSITE" id="PS51900">
    <property type="entry name" value="CB"/>
    <property type="match status" value="1"/>
</dbReference>
<comment type="similarity">
    <text evidence="1">Belongs to the 'phage' integrase family.</text>
</comment>
<evidence type="ECO:0000256" key="2">
    <source>
        <dbReference type="ARBA" id="ARBA00022908"/>
    </source>
</evidence>
<evidence type="ECO:0000256" key="5">
    <source>
        <dbReference type="PROSITE-ProRule" id="PRU01248"/>
    </source>
</evidence>
<dbReference type="PANTHER" id="PTHR30349:SF64">
    <property type="entry name" value="PROPHAGE INTEGRASE INTD-RELATED"/>
    <property type="match status" value="1"/>
</dbReference>
<accession>A0ABT8LCF2</accession>
<evidence type="ECO:0000313" key="7">
    <source>
        <dbReference type="EMBL" id="MDN5214721.1"/>
    </source>
</evidence>
<protein>
    <submittedName>
        <fullName evidence="7">Site-specific integrase</fullName>
    </submittedName>
</protein>
<feature type="domain" description="Core-binding (CB)" evidence="6">
    <location>
        <begin position="136"/>
        <end position="219"/>
    </location>
</feature>
<dbReference type="PANTHER" id="PTHR30349">
    <property type="entry name" value="PHAGE INTEGRASE-RELATED"/>
    <property type="match status" value="1"/>
</dbReference>
<gene>
    <name evidence="7" type="ORF">QQ020_21765</name>
</gene>
<dbReference type="SUPFAM" id="SSF56349">
    <property type="entry name" value="DNA breaking-rejoining enzymes"/>
    <property type="match status" value="1"/>
</dbReference>
<dbReference type="InterPro" id="IPR050090">
    <property type="entry name" value="Tyrosine_recombinase_XerCD"/>
</dbReference>
<dbReference type="Proteomes" id="UP001172083">
    <property type="component" value="Unassembled WGS sequence"/>
</dbReference>
<dbReference type="InterPro" id="IPR011010">
    <property type="entry name" value="DNA_brk_join_enz"/>
</dbReference>
<dbReference type="InterPro" id="IPR013762">
    <property type="entry name" value="Integrase-like_cat_sf"/>
</dbReference>
<keyword evidence="2" id="KW-0229">DNA integration</keyword>
<proteinExistence type="inferred from homology"/>